<evidence type="ECO:0000256" key="1">
    <source>
        <dbReference type="ARBA" id="ARBA00023152"/>
    </source>
</evidence>
<dbReference type="RefSeq" id="WP_187721653.1">
    <property type="nucleotide sequence ID" value="NZ_BAABBL010000015.1"/>
</dbReference>
<dbReference type="KEGG" id="tdf:H9L22_03760"/>
<gene>
    <name evidence="4" type="ORF">H9L22_03760</name>
</gene>
<evidence type="ECO:0000313" key="4">
    <source>
        <dbReference type="EMBL" id="QNP56548.1"/>
    </source>
</evidence>
<dbReference type="InterPro" id="IPR050275">
    <property type="entry name" value="PGM_Phosphatase"/>
</dbReference>
<dbReference type="GO" id="GO:0005737">
    <property type="term" value="C:cytoplasm"/>
    <property type="evidence" value="ECO:0007669"/>
    <property type="project" value="TreeGrafter"/>
</dbReference>
<dbReference type="Pfam" id="PF00300">
    <property type="entry name" value="His_Phos_1"/>
    <property type="match status" value="1"/>
</dbReference>
<dbReference type="GO" id="GO:0016791">
    <property type="term" value="F:phosphatase activity"/>
    <property type="evidence" value="ECO:0007669"/>
    <property type="project" value="TreeGrafter"/>
</dbReference>
<dbReference type="InterPro" id="IPR029033">
    <property type="entry name" value="His_PPase_superfam"/>
</dbReference>
<dbReference type="SMART" id="SM00855">
    <property type="entry name" value="PGAM"/>
    <property type="match status" value="1"/>
</dbReference>
<protein>
    <submittedName>
        <fullName evidence="4">Histidine phosphatase family protein</fullName>
    </submittedName>
</protein>
<evidence type="ECO:0000313" key="5">
    <source>
        <dbReference type="Proteomes" id="UP000516117"/>
    </source>
</evidence>
<dbReference type="CDD" id="cd07067">
    <property type="entry name" value="HP_PGM_like"/>
    <property type="match status" value="1"/>
</dbReference>
<feature type="binding site" evidence="3">
    <location>
        <begin position="13"/>
        <end position="20"/>
    </location>
    <ligand>
        <name>substrate</name>
    </ligand>
</feature>
<dbReference type="SUPFAM" id="SSF53254">
    <property type="entry name" value="Phosphoglycerate mutase-like"/>
    <property type="match status" value="1"/>
</dbReference>
<dbReference type="PANTHER" id="PTHR48100:SF1">
    <property type="entry name" value="HISTIDINE PHOSPHATASE FAMILY PROTEIN-RELATED"/>
    <property type="match status" value="1"/>
</dbReference>
<feature type="binding site" evidence="3">
    <location>
        <position position="63"/>
    </location>
    <ligand>
        <name>substrate</name>
    </ligand>
</feature>
<keyword evidence="1" id="KW-0324">Glycolysis</keyword>
<reference evidence="4 5" key="1">
    <citation type="submission" date="2020-08" db="EMBL/GenBank/DDBJ databases">
        <title>Genome sequence of Tessaracoccus defluvii JCM 17540T.</title>
        <authorList>
            <person name="Hyun D.-W."/>
            <person name="Bae J.-W."/>
        </authorList>
    </citation>
    <scope>NUCLEOTIDE SEQUENCE [LARGE SCALE GENOMIC DNA]</scope>
    <source>
        <strain evidence="4 5">JCM 17540</strain>
    </source>
</reference>
<dbReference type="InterPro" id="IPR001345">
    <property type="entry name" value="PG/BPGM_mutase_AS"/>
</dbReference>
<dbReference type="Gene3D" id="3.40.50.1240">
    <property type="entry name" value="Phosphoglycerate mutase-like"/>
    <property type="match status" value="1"/>
</dbReference>
<dbReference type="InterPro" id="IPR013078">
    <property type="entry name" value="His_Pase_superF_clade-1"/>
</dbReference>
<proteinExistence type="predicted"/>
<evidence type="ECO:0000256" key="2">
    <source>
        <dbReference type="ARBA" id="ARBA00023235"/>
    </source>
</evidence>
<keyword evidence="5" id="KW-1185">Reference proteome</keyword>
<evidence type="ECO:0000256" key="3">
    <source>
        <dbReference type="PIRSR" id="PIRSR613078-2"/>
    </source>
</evidence>
<accession>A0A7H0H7N2</accession>
<dbReference type="EMBL" id="CP060789">
    <property type="protein sequence ID" value="QNP56548.1"/>
    <property type="molecule type" value="Genomic_DNA"/>
</dbReference>
<dbReference type="PROSITE" id="PS00175">
    <property type="entry name" value="PG_MUTASE"/>
    <property type="match status" value="1"/>
</dbReference>
<dbReference type="PANTHER" id="PTHR48100">
    <property type="entry name" value="BROAD-SPECIFICITY PHOSPHATASE YOR283W-RELATED"/>
    <property type="match status" value="1"/>
</dbReference>
<keyword evidence="2" id="KW-0413">Isomerase</keyword>
<sequence>MLRDVGTRVLLLRHGQTDWNHSRRFQGRADVPLNEAGVEQAKAARTRLEGFVFDAVYSSPLSRALHTARLVRPGEPVLIDPRLAEIDVGTWAGLTWDEVAAQAPEMLERDRPDDFRHSATGETVAEVTARVVPAVEEIAQRHEGGTVLVASHGLALTCALHGLLGLPNGTLGTLGNAHFAELGLTGERWRLLAHNVDS</sequence>
<dbReference type="AlphaFoldDB" id="A0A7H0H7N2"/>
<organism evidence="4 5">
    <name type="scientific">Tessaracoccus defluvii</name>
    <dbReference type="NCBI Taxonomy" id="1285901"/>
    <lineage>
        <taxon>Bacteria</taxon>
        <taxon>Bacillati</taxon>
        <taxon>Actinomycetota</taxon>
        <taxon>Actinomycetes</taxon>
        <taxon>Propionibacteriales</taxon>
        <taxon>Propionibacteriaceae</taxon>
        <taxon>Tessaracoccus</taxon>
    </lineage>
</organism>
<dbReference type="Proteomes" id="UP000516117">
    <property type="component" value="Chromosome"/>
</dbReference>
<name>A0A7H0H7N2_9ACTN</name>